<reference evidence="2 3" key="1">
    <citation type="journal article" date="2015" name="Nature">
        <title>rRNA introns, odd ribosomes, and small enigmatic genomes across a large radiation of phyla.</title>
        <authorList>
            <person name="Brown C.T."/>
            <person name="Hug L.A."/>
            <person name="Thomas B.C."/>
            <person name="Sharon I."/>
            <person name="Castelle C.J."/>
            <person name="Singh A."/>
            <person name="Wilkins M.J."/>
            <person name="Williams K.H."/>
            <person name="Banfield J.F."/>
        </authorList>
    </citation>
    <scope>NUCLEOTIDE SEQUENCE [LARGE SCALE GENOMIC DNA]</scope>
</reference>
<sequence length="48" mass="5161">METEGLREAEGLKLGDSDGLILVDGERDEEGLNEAEGLRDGLTEELGE</sequence>
<gene>
    <name evidence="2" type="ORF">UV68_C0049G0003</name>
</gene>
<evidence type="ECO:0000313" key="2">
    <source>
        <dbReference type="EMBL" id="KKS92217.1"/>
    </source>
</evidence>
<organism evidence="2 3">
    <name type="scientific">Candidatus Collierbacteria bacterium GW2011_GWC2_43_12</name>
    <dbReference type="NCBI Taxonomy" id="1618390"/>
    <lineage>
        <taxon>Bacteria</taxon>
        <taxon>Candidatus Collieribacteriota</taxon>
    </lineage>
</organism>
<dbReference type="AlphaFoldDB" id="A0A0G1D3G9"/>
<proteinExistence type="predicted"/>
<name>A0A0G1D3G9_9BACT</name>
<dbReference type="Proteomes" id="UP000033980">
    <property type="component" value="Unassembled WGS sequence"/>
</dbReference>
<dbReference type="EMBL" id="LCFK01000049">
    <property type="protein sequence ID" value="KKS92217.1"/>
    <property type="molecule type" value="Genomic_DNA"/>
</dbReference>
<comment type="caution">
    <text evidence="2">The sequence shown here is derived from an EMBL/GenBank/DDBJ whole genome shotgun (WGS) entry which is preliminary data.</text>
</comment>
<feature type="region of interest" description="Disordered" evidence="1">
    <location>
        <begin position="25"/>
        <end position="48"/>
    </location>
</feature>
<protein>
    <submittedName>
        <fullName evidence="2">Uncharacterized protein</fullName>
    </submittedName>
</protein>
<evidence type="ECO:0000256" key="1">
    <source>
        <dbReference type="SAM" id="MobiDB-lite"/>
    </source>
</evidence>
<evidence type="ECO:0000313" key="3">
    <source>
        <dbReference type="Proteomes" id="UP000033980"/>
    </source>
</evidence>
<accession>A0A0G1D3G9</accession>